<dbReference type="EMBL" id="LXWF01000001">
    <property type="protein sequence ID" value="ORC25061.1"/>
    <property type="molecule type" value="Genomic_DNA"/>
</dbReference>
<comment type="caution">
    <text evidence="1">The sequence shown here is derived from an EMBL/GenBank/DDBJ whole genome shotgun (WGS) entry which is preliminary data.</text>
</comment>
<keyword evidence="2" id="KW-1185">Reference proteome</keyword>
<dbReference type="AlphaFoldDB" id="A0A1Y1RSH4"/>
<dbReference type="OrthoDB" id="4793383at2"/>
<reference evidence="1 2" key="1">
    <citation type="submission" date="2016-05" db="EMBL/GenBank/DDBJ databases">
        <title>Draft genome sequence of a porcine commensal Rothia nasimurium.</title>
        <authorList>
            <person name="Gaiser R.A."/>
            <person name="Van Baarlen P."/>
            <person name="Wells J.M."/>
        </authorList>
    </citation>
    <scope>NUCLEOTIDE SEQUENCE [LARGE SCALE GENOMIC DNA]</scope>
    <source>
        <strain evidence="1 2">PT-32</strain>
    </source>
</reference>
<evidence type="ECO:0000313" key="2">
    <source>
        <dbReference type="Proteomes" id="UP000192359"/>
    </source>
</evidence>
<evidence type="ECO:0008006" key="3">
    <source>
        <dbReference type="Google" id="ProtNLM"/>
    </source>
</evidence>
<proteinExistence type="predicted"/>
<dbReference type="Proteomes" id="UP000192359">
    <property type="component" value="Unassembled WGS sequence"/>
</dbReference>
<gene>
    <name evidence="1" type="ORF">A7979_08560</name>
</gene>
<name>A0A1Y1RSH4_9MICC</name>
<protein>
    <recommendedName>
        <fullName evidence="3">PqqD family peptide modification chaperone</fullName>
    </recommendedName>
</protein>
<accession>A0A1Y1RSH4</accession>
<sequence>MRGLLIYPAQVPVLLVFEEGGPGLFDNVMRAWEELAPQVIDDVRGQVPDYHHVVVLSERAAHELYKEYSAVPELSVVNSSNPAAAAEQLTVQVTLQVLKHYSGSAHLLHAAVVGDQRTRGAFALVAASGTGKTTASRVLGREFAYLSDETAVIRPDRSIVPYLKPLSVIENEGEPKVQYAPQELGLRAVEPGDESYRLEHIIVLNRIGKPHAPTLERIPLGQALFNIVAQSSGVQASDRGLGALIDLINGVGGALLLTYSEIAQATPLLRDVLAGRWNSTAEHVEYEHVPRYARGGLPLRRDRSELARSRETEGVAFEGRYYLTTQGMLSEVSLIAWDLWSAAERPITFEDLYDEMVELYGAISRSDFDAAVYSMVEAGMLDCSREPEPTDRLPKRP</sequence>
<organism evidence="1 2">
    <name type="scientific">Rothia nasimurium</name>
    <dbReference type="NCBI Taxonomy" id="85336"/>
    <lineage>
        <taxon>Bacteria</taxon>
        <taxon>Bacillati</taxon>
        <taxon>Actinomycetota</taxon>
        <taxon>Actinomycetes</taxon>
        <taxon>Micrococcales</taxon>
        <taxon>Micrococcaceae</taxon>
        <taxon>Rothia</taxon>
    </lineage>
</organism>
<dbReference type="RefSeq" id="WP_083090519.1">
    <property type="nucleotide sequence ID" value="NZ_LXWF01000001.1"/>
</dbReference>
<evidence type="ECO:0000313" key="1">
    <source>
        <dbReference type="EMBL" id="ORC25061.1"/>
    </source>
</evidence>